<feature type="non-terminal residue" evidence="2">
    <location>
        <position position="203"/>
    </location>
</feature>
<protein>
    <submittedName>
        <fullName evidence="2">Uncharacterized protein</fullName>
    </submittedName>
</protein>
<sequence length="203" mass="23112">MTGQGQLPDDAEFEKETEDFMEAEKALEEQEAEKKAERGEEETKEQQSAEKEETEKEKAERYQDILVGLGFKRWDNEGEIKCSVIEDGMKIGRTFNGKTPTGRFWAFPFNTNEKGEFLSEDELKELPLVKRFNAIRDGEEPVPEPTVTGKIVEKRGKAIGIEIEEQGEQKKIYFGAGAVKKDEDGYFIPKGFSRATQTQKAKM</sequence>
<feature type="compositionally biased region" description="Basic and acidic residues" evidence="1">
    <location>
        <begin position="44"/>
        <end position="59"/>
    </location>
</feature>
<reference evidence="2" key="1">
    <citation type="journal article" date="2014" name="Front. Microbiol.">
        <title>High frequency of phylogenetically diverse reductive dehalogenase-homologous genes in deep subseafloor sedimentary metagenomes.</title>
        <authorList>
            <person name="Kawai M."/>
            <person name="Futagami T."/>
            <person name="Toyoda A."/>
            <person name="Takaki Y."/>
            <person name="Nishi S."/>
            <person name="Hori S."/>
            <person name="Arai W."/>
            <person name="Tsubouchi T."/>
            <person name="Morono Y."/>
            <person name="Uchiyama I."/>
            <person name="Ito T."/>
            <person name="Fujiyama A."/>
            <person name="Inagaki F."/>
            <person name="Takami H."/>
        </authorList>
    </citation>
    <scope>NUCLEOTIDE SEQUENCE</scope>
    <source>
        <strain evidence="2">Expedition CK06-06</strain>
    </source>
</reference>
<organism evidence="2">
    <name type="scientific">marine sediment metagenome</name>
    <dbReference type="NCBI Taxonomy" id="412755"/>
    <lineage>
        <taxon>unclassified sequences</taxon>
        <taxon>metagenomes</taxon>
        <taxon>ecological metagenomes</taxon>
    </lineage>
</organism>
<dbReference type="AlphaFoldDB" id="X1MWU3"/>
<evidence type="ECO:0000256" key="1">
    <source>
        <dbReference type="SAM" id="MobiDB-lite"/>
    </source>
</evidence>
<proteinExistence type="predicted"/>
<dbReference type="EMBL" id="BARV01024704">
    <property type="protein sequence ID" value="GAI36187.1"/>
    <property type="molecule type" value="Genomic_DNA"/>
</dbReference>
<name>X1MWU3_9ZZZZ</name>
<gene>
    <name evidence="2" type="ORF">S06H3_40277</name>
</gene>
<feature type="compositionally biased region" description="Acidic residues" evidence="1">
    <location>
        <begin position="9"/>
        <end position="21"/>
    </location>
</feature>
<comment type="caution">
    <text evidence="2">The sequence shown here is derived from an EMBL/GenBank/DDBJ whole genome shotgun (WGS) entry which is preliminary data.</text>
</comment>
<evidence type="ECO:0000313" key="2">
    <source>
        <dbReference type="EMBL" id="GAI36187.1"/>
    </source>
</evidence>
<feature type="compositionally biased region" description="Basic and acidic residues" evidence="1">
    <location>
        <begin position="22"/>
        <end position="38"/>
    </location>
</feature>
<accession>X1MWU3</accession>
<feature type="region of interest" description="Disordered" evidence="1">
    <location>
        <begin position="1"/>
        <end position="59"/>
    </location>
</feature>